<dbReference type="Proteomes" id="UP000255108">
    <property type="component" value="Unassembled WGS sequence"/>
</dbReference>
<keyword evidence="1" id="KW-0812">Transmembrane</keyword>
<evidence type="ECO:0000313" key="4">
    <source>
        <dbReference type="Proteomes" id="UP000255108"/>
    </source>
</evidence>
<evidence type="ECO:0000313" key="2">
    <source>
        <dbReference type="EMBL" id="STQ89102.1"/>
    </source>
</evidence>
<organism evidence="2 4">
    <name type="scientific">Iodobacter fluviatilis</name>
    <dbReference type="NCBI Taxonomy" id="537"/>
    <lineage>
        <taxon>Bacteria</taxon>
        <taxon>Pseudomonadati</taxon>
        <taxon>Pseudomonadota</taxon>
        <taxon>Betaproteobacteria</taxon>
        <taxon>Neisseriales</taxon>
        <taxon>Chitinibacteraceae</taxon>
        <taxon>Iodobacter</taxon>
    </lineage>
</organism>
<dbReference type="EMBL" id="SMBT01000001">
    <property type="protein sequence ID" value="TCU90075.1"/>
    <property type="molecule type" value="Genomic_DNA"/>
</dbReference>
<keyword evidence="1" id="KW-0472">Membrane</keyword>
<reference evidence="2 4" key="1">
    <citation type="submission" date="2018-06" db="EMBL/GenBank/DDBJ databases">
        <authorList>
            <consortium name="Pathogen Informatics"/>
            <person name="Doyle S."/>
        </authorList>
    </citation>
    <scope>NUCLEOTIDE SEQUENCE [LARGE SCALE GENOMIC DNA]</scope>
    <source>
        <strain evidence="2 4">NCTC11159</strain>
    </source>
</reference>
<feature type="transmembrane region" description="Helical" evidence="1">
    <location>
        <begin position="42"/>
        <end position="60"/>
    </location>
</feature>
<reference evidence="3 5" key="2">
    <citation type="submission" date="2019-03" db="EMBL/GenBank/DDBJ databases">
        <title>Genomic Encyclopedia of Type Strains, Phase IV (KMG-IV): sequencing the most valuable type-strain genomes for metagenomic binning, comparative biology and taxonomic classification.</title>
        <authorList>
            <person name="Goeker M."/>
        </authorList>
    </citation>
    <scope>NUCLEOTIDE SEQUENCE [LARGE SCALE GENOMIC DNA]</scope>
    <source>
        <strain evidence="3 5">DSM 3764</strain>
    </source>
</reference>
<sequence length="114" mass="13046">MSEYFVEMGRCRLNCHDIKKYWIDGEPAEEKKSRVDNQENNYLASAFSLLIAGVVSTYLARKKGNSQAKKYLHIETKHNVSYCFSDDEININDVFLKLNKAQSVIDSTGRCSTL</sequence>
<keyword evidence="5" id="KW-1185">Reference proteome</keyword>
<evidence type="ECO:0000256" key="1">
    <source>
        <dbReference type="SAM" id="Phobius"/>
    </source>
</evidence>
<evidence type="ECO:0000313" key="5">
    <source>
        <dbReference type="Proteomes" id="UP000295794"/>
    </source>
</evidence>
<name>A0A377Q2S3_9NEIS</name>
<dbReference type="RefSeq" id="WP_115225594.1">
    <property type="nucleotide sequence ID" value="NZ_CAWOLO010000001.1"/>
</dbReference>
<dbReference type="OrthoDB" id="9947039at2"/>
<dbReference type="EMBL" id="UGHR01000001">
    <property type="protein sequence ID" value="STQ89102.1"/>
    <property type="molecule type" value="Genomic_DNA"/>
</dbReference>
<dbReference type="AlphaFoldDB" id="A0A377Q2S3"/>
<proteinExistence type="predicted"/>
<gene>
    <name evidence="3" type="ORF">EV682_10194</name>
    <name evidence="2" type="ORF">NCTC11159_00113</name>
</gene>
<dbReference type="Proteomes" id="UP000295794">
    <property type="component" value="Unassembled WGS sequence"/>
</dbReference>
<protein>
    <submittedName>
        <fullName evidence="2">Uncharacterized protein</fullName>
    </submittedName>
</protein>
<keyword evidence="1" id="KW-1133">Transmembrane helix</keyword>
<evidence type="ECO:0000313" key="3">
    <source>
        <dbReference type="EMBL" id="TCU90075.1"/>
    </source>
</evidence>
<accession>A0A377Q2S3</accession>